<evidence type="ECO:0000256" key="1">
    <source>
        <dbReference type="ARBA" id="ARBA00009078"/>
    </source>
</evidence>
<dbReference type="InterPro" id="IPR007307">
    <property type="entry name" value="Ltv1"/>
</dbReference>
<feature type="compositionally biased region" description="Basic residues" evidence="3">
    <location>
        <begin position="530"/>
        <end position="539"/>
    </location>
</feature>
<evidence type="ECO:0000256" key="2">
    <source>
        <dbReference type="SAM" id="Coils"/>
    </source>
</evidence>
<keyword evidence="5" id="KW-1185">Reference proteome</keyword>
<dbReference type="Pfam" id="PF04180">
    <property type="entry name" value="LTV"/>
    <property type="match status" value="2"/>
</dbReference>
<evidence type="ECO:0008006" key="6">
    <source>
        <dbReference type="Google" id="ProtNLM"/>
    </source>
</evidence>
<evidence type="ECO:0000313" key="4">
    <source>
        <dbReference type="EMBL" id="ORX84770.1"/>
    </source>
</evidence>
<evidence type="ECO:0000256" key="3">
    <source>
        <dbReference type="SAM" id="MobiDB-lite"/>
    </source>
</evidence>
<dbReference type="GO" id="GO:0005829">
    <property type="term" value="C:cytosol"/>
    <property type="evidence" value="ECO:0007669"/>
    <property type="project" value="TreeGrafter"/>
</dbReference>
<dbReference type="PANTHER" id="PTHR21531">
    <property type="entry name" value="LOW-TEMPERATURE VIABILITY PROTEIN LTV1-RELATED"/>
    <property type="match status" value="1"/>
</dbReference>
<dbReference type="OrthoDB" id="5852896at2759"/>
<dbReference type="Proteomes" id="UP000193944">
    <property type="component" value="Unassembled WGS sequence"/>
</dbReference>
<name>A0A1Y1XG86_9FUNG</name>
<keyword evidence="2" id="KW-0175">Coiled coil</keyword>
<dbReference type="GO" id="GO:0042274">
    <property type="term" value="P:ribosomal small subunit biogenesis"/>
    <property type="evidence" value="ECO:0007669"/>
    <property type="project" value="InterPro"/>
</dbReference>
<dbReference type="GO" id="GO:0005634">
    <property type="term" value="C:nucleus"/>
    <property type="evidence" value="ECO:0007669"/>
    <property type="project" value="TreeGrafter"/>
</dbReference>
<organism evidence="4 5">
    <name type="scientific">Anaeromyces robustus</name>
    <dbReference type="NCBI Taxonomy" id="1754192"/>
    <lineage>
        <taxon>Eukaryota</taxon>
        <taxon>Fungi</taxon>
        <taxon>Fungi incertae sedis</taxon>
        <taxon>Chytridiomycota</taxon>
        <taxon>Chytridiomycota incertae sedis</taxon>
        <taxon>Neocallimastigomycetes</taxon>
        <taxon>Neocallimastigales</taxon>
        <taxon>Neocallimastigaceae</taxon>
        <taxon>Anaeromyces</taxon>
    </lineage>
</organism>
<gene>
    <name evidence="4" type="ORF">BCR32DRAFT_266128</name>
</gene>
<dbReference type="STRING" id="1754192.A0A1Y1XG86"/>
<dbReference type="PANTHER" id="PTHR21531:SF0">
    <property type="entry name" value="PROTEIN LTV1 HOMOLOG"/>
    <property type="match status" value="1"/>
</dbReference>
<dbReference type="EMBL" id="MCFG01000046">
    <property type="protein sequence ID" value="ORX84770.1"/>
    <property type="molecule type" value="Genomic_DNA"/>
</dbReference>
<accession>A0A1Y1XG86</accession>
<feature type="region of interest" description="Disordered" evidence="3">
    <location>
        <begin position="499"/>
        <end position="559"/>
    </location>
</feature>
<dbReference type="GO" id="GO:0000056">
    <property type="term" value="P:ribosomal small subunit export from nucleus"/>
    <property type="evidence" value="ECO:0007669"/>
    <property type="project" value="TreeGrafter"/>
</dbReference>
<proteinExistence type="inferred from homology"/>
<feature type="coiled-coil region" evidence="2">
    <location>
        <begin position="406"/>
        <end position="433"/>
    </location>
</feature>
<protein>
    <recommendedName>
        <fullName evidence="6">Low temperature viability protein</fullName>
    </recommendedName>
</protein>
<dbReference type="GO" id="GO:0030688">
    <property type="term" value="C:preribosome, small subunit precursor"/>
    <property type="evidence" value="ECO:0007669"/>
    <property type="project" value="TreeGrafter"/>
</dbReference>
<sequence>MGKKPFIDRKTARYYEVVHRSQRDPLLADENASRFVLKQTAPSLNLLKKGKYKLRPEDDEIGYVEDFSDNEVNYDYESVDEEFSETDIFDVSSGDEEEKEPLKDAKGNVIEREAGVAALYGIDFDDTKYDYMQHLKVIGEDPTAVFIPSKEEAKKDSKKSGIQFIDDSINLDEKVTQKKRVTFQLPEEALPSKYEEEVGLMNREDSDILTANPYVREVLYSLDDPTTIDENMEDDFILQLNAEPGSDEEEFDMNAAMYGLDEEEDDDDDDEWAAVRKFKKSQKNEKKEEFYEEDDWDDRHTATTGFSMSSSAMFRNKHLTLLDDRFERVINQYDDDNIGELDPDAPNVRGNIDDNDLPEHYDKLFDEFLDSKDVLGKKVIEKFAGGIPSEQIAELREELKTEGFDILKYEEKESQKKEKIEMVERELSKNEKRERNNWDCETIITTYTNIYNHPKMIKEENVKKIHVTRKGLPIVEKDISEEEEEGEEEEYEVRVNKGVARNRNETKEEKKARKEMVKNAKKERREAKKATKKAFKKEHMKQEKIQKRKEMQERTMKIE</sequence>
<feature type="compositionally biased region" description="Basic and acidic residues" evidence="3">
    <location>
        <begin position="502"/>
        <end position="529"/>
    </location>
</feature>
<reference evidence="4 5" key="1">
    <citation type="submission" date="2016-08" db="EMBL/GenBank/DDBJ databases">
        <title>A Parts List for Fungal Cellulosomes Revealed by Comparative Genomics.</title>
        <authorList>
            <consortium name="DOE Joint Genome Institute"/>
            <person name="Haitjema C.H."/>
            <person name="Gilmore S.P."/>
            <person name="Henske J.K."/>
            <person name="Solomon K.V."/>
            <person name="De Groot R."/>
            <person name="Kuo A."/>
            <person name="Mondo S.J."/>
            <person name="Salamov A.A."/>
            <person name="Labutti K."/>
            <person name="Zhao Z."/>
            <person name="Chiniquy J."/>
            <person name="Barry K."/>
            <person name="Brewer H.M."/>
            <person name="Purvine S.O."/>
            <person name="Wright A.T."/>
            <person name="Boxma B."/>
            <person name="Van Alen T."/>
            <person name="Hackstein J.H."/>
            <person name="Baker S.E."/>
            <person name="Grigoriev I.V."/>
            <person name="O'Malley M.A."/>
        </authorList>
    </citation>
    <scope>NUCLEOTIDE SEQUENCE [LARGE SCALE GENOMIC DNA]</scope>
    <source>
        <strain evidence="4 5">S4</strain>
    </source>
</reference>
<feature type="compositionally biased region" description="Basic and acidic residues" evidence="3">
    <location>
        <begin position="540"/>
        <end position="559"/>
    </location>
</feature>
<evidence type="ECO:0000313" key="5">
    <source>
        <dbReference type="Proteomes" id="UP000193944"/>
    </source>
</evidence>
<reference evidence="4 5" key="2">
    <citation type="submission" date="2016-08" db="EMBL/GenBank/DDBJ databases">
        <title>Pervasive Adenine N6-methylation of Active Genes in Fungi.</title>
        <authorList>
            <consortium name="DOE Joint Genome Institute"/>
            <person name="Mondo S.J."/>
            <person name="Dannebaum R.O."/>
            <person name="Kuo R.C."/>
            <person name="Labutti K."/>
            <person name="Haridas S."/>
            <person name="Kuo A."/>
            <person name="Salamov A."/>
            <person name="Ahrendt S.R."/>
            <person name="Lipzen A."/>
            <person name="Sullivan W."/>
            <person name="Andreopoulos W.B."/>
            <person name="Clum A."/>
            <person name="Lindquist E."/>
            <person name="Daum C."/>
            <person name="Ramamoorthy G.K."/>
            <person name="Gryganskyi A."/>
            <person name="Culley D."/>
            <person name="Magnuson J.K."/>
            <person name="James T.Y."/>
            <person name="O'Malley M.A."/>
            <person name="Stajich J.E."/>
            <person name="Spatafora J.W."/>
            <person name="Visel A."/>
            <person name="Grigoriev I.V."/>
        </authorList>
    </citation>
    <scope>NUCLEOTIDE SEQUENCE [LARGE SCALE GENOMIC DNA]</scope>
    <source>
        <strain evidence="4 5">S4</strain>
    </source>
</reference>
<comment type="similarity">
    <text evidence="1">Belongs to the LTV1 family.</text>
</comment>
<comment type="caution">
    <text evidence="4">The sequence shown here is derived from an EMBL/GenBank/DDBJ whole genome shotgun (WGS) entry which is preliminary data.</text>
</comment>
<dbReference type="AlphaFoldDB" id="A0A1Y1XG86"/>